<sequence>MRFEPNALLAVTTGCALGVLIGSAAIFGEAGQLLKYVLIAVVVTALYVPLNSWMKKRAGQEVRPLIHLESQVSAMWSNMFPAVIALAAFIPVIWMGHDYGLLIVIASVWFAGTVASAIAARKA</sequence>
<organism evidence="2 3">
    <name type="scientific">Brevundimonas terrae</name>
    <dbReference type="NCBI Taxonomy" id="363631"/>
    <lineage>
        <taxon>Bacteria</taxon>
        <taxon>Pseudomonadati</taxon>
        <taxon>Pseudomonadota</taxon>
        <taxon>Alphaproteobacteria</taxon>
        <taxon>Caulobacterales</taxon>
        <taxon>Caulobacteraceae</taxon>
        <taxon>Brevundimonas</taxon>
    </lineage>
</organism>
<feature type="transmembrane region" description="Helical" evidence="1">
    <location>
        <begin position="7"/>
        <end position="27"/>
    </location>
</feature>
<protein>
    <recommendedName>
        <fullName evidence="4">MFS transporter</fullName>
    </recommendedName>
</protein>
<evidence type="ECO:0008006" key="4">
    <source>
        <dbReference type="Google" id="ProtNLM"/>
    </source>
</evidence>
<feature type="transmembrane region" description="Helical" evidence="1">
    <location>
        <begin position="100"/>
        <end position="120"/>
    </location>
</feature>
<keyword evidence="1" id="KW-0472">Membrane</keyword>
<dbReference type="Proteomes" id="UP001500791">
    <property type="component" value="Unassembled WGS sequence"/>
</dbReference>
<comment type="caution">
    <text evidence="2">The sequence shown here is derived from an EMBL/GenBank/DDBJ whole genome shotgun (WGS) entry which is preliminary data.</text>
</comment>
<reference evidence="2 3" key="1">
    <citation type="journal article" date="2019" name="Int. J. Syst. Evol. Microbiol.">
        <title>The Global Catalogue of Microorganisms (GCM) 10K type strain sequencing project: providing services to taxonomists for standard genome sequencing and annotation.</title>
        <authorList>
            <consortium name="The Broad Institute Genomics Platform"/>
            <consortium name="The Broad Institute Genome Sequencing Center for Infectious Disease"/>
            <person name="Wu L."/>
            <person name="Ma J."/>
        </authorList>
    </citation>
    <scope>NUCLEOTIDE SEQUENCE [LARGE SCALE GENOMIC DNA]</scope>
    <source>
        <strain evidence="2 3">JCM 13476</strain>
    </source>
</reference>
<gene>
    <name evidence="2" type="ORF">GCM10009093_21120</name>
</gene>
<feature type="transmembrane region" description="Helical" evidence="1">
    <location>
        <begin position="75"/>
        <end position="94"/>
    </location>
</feature>
<evidence type="ECO:0000256" key="1">
    <source>
        <dbReference type="SAM" id="Phobius"/>
    </source>
</evidence>
<dbReference type="EMBL" id="BAAAEJ010000007">
    <property type="protein sequence ID" value="GAA0394308.1"/>
    <property type="molecule type" value="Genomic_DNA"/>
</dbReference>
<dbReference type="RefSeq" id="WP_243862860.1">
    <property type="nucleotide sequence ID" value="NZ_BAAAEJ010000007.1"/>
</dbReference>
<feature type="transmembrane region" description="Helical" evidence="1">
    <location>
        <begin position="33"/>
        <end position="54"/>
    </location>
</feature>
<keyword evidence="1" id="KW-1133">Transmembrane helix</keyword>
<evidence type="ECO:0000313" key="3">
    <source>
        <dbReference type="Proteomes" id="UP001500791"/>
    </source>
</evidence>
<accession>A0ABN0YFZ7</accession>
<dbReference type="PROSITE" id="PS51257">
    <property type="entry name" value="PROKAR_LIPOPROTEIN"/>
    <property type="match status" value="1"/>
</dbReference>
<evidence type="ECO:0000313" key="2">
    <source>
        <dbReference type="EMBL" id="GAA0394308.1"/>
    </source>
</evidence>
<proteinExistence type="predicted"/>
<name>A0ABN0YFZ7_9CAUL</name>
<keyword evidence="3" id="KW-1185">Reference proteome</keyword>
<keyword evidence="1" id="KW-0812">Transmembrane</keyword>